<protein>
    <recommendedName>
        <fullName evidence="4">WD40 repeat domain-containing protein</fullName>
    </recommendedName>
</protein>
<accession>A0ABU3NSW8</accession>
<gene>
    <name evidence="2" type="ORF">QYE77_14645</name>
</gene>
<evidence type="ECO:0000313" key="2">
    <source>
        <dbReference type="EMBL" id="MDT8899500.1"/>
    </source>
</evidence>
<dbReference type="InterPro" id="IPR015943">
    <property type="entry name" value="WD40/YVTN_repeat-like_dom_sf"/>
</dbReference>
<dbReference type="InterPro" id="IPR001680">
    <property type="entry name" value="WD40_rpt"/>
</dbReference>
<dbReference type="PROSITE" id="PS50082">
    <property type="entry name" value="WD_REPEATS_2"/>
    <property type="match status" value="1"/>
</dbReference>
<evidence type="ECO:0000256" key="1">
    <source>
        <dbReference type="PROSITE-ProRule" id="PRU00221"/>
    </source>
</evidence>
<name>A0ABU3NSW8_9CHLR</name>
<comment type="caution">
    <text evidence="2">The sequence shown here is derived from an EMBL/GenBank/DDBJ whole genome shotgun (WGS) entry which is preliminary data.</text>
</comment>
<feature type="repeat" description="WD" evidence="1">
    <location>
        <begin position="259"/>
        <end position="290"/>
    </location>
</feature>
<dbReference type="EMBL" id="JAUHMF010000008">
    <property type="protein sequence ID" value="MDT8899500.1"/>
    <property type="molecule type" value="Genomic_DNA"/>
</dbReference>
<organism evidence="2 3">
    <name type="scientific">Thermanaerothrix solaris</name>
    <dbReference type="NCBI Taxonomy" id="3058434"/>
    <lineage>
        <taxon>Bacteria</taxon>
        <taxon>Bacillati</taxon>
        <taxon>Chloroflexota</taxon>
        <taxon>Anaerolineae</taxon>
        <taxon>Anaerolineales</taxon>
        <taxon>Anaerolineaceae</taxon>
        <taxon>Thermanaerothrix</taxon>
    </lineage>
</organism>
<sequence>YLDGEQVRTFTWKAEGEMPMFGRPRVKFQNGILVSKDLSGNAFVVCKNQECVRTSGEGKILGHDDKIYTLSHSEITRLWNVTDENGQVLASFSVPENSSFDVEVFQGKVVVVEVIWGRSSHVTAYRADGKRAEIANNFVIRTSSDGNRIAFSVYQEGIKVLDTEQWIIRRYKADDLYLIAMKGNELFVANQNWKTGPSVQVINISSRQFRHIRIPVWRSGIWGPSIESSAQEQSLLMVDSSGFVFVINKNKGEFISEFNSGYPYPNTAMEFSADGRLFVTYGADGFIRVWAVVPEGANVR</sequence>
<dbReference type="SUPFAM" id="SSF50998">
    <property type="entry name" value="Quinoprotein alcohol dehydrogenase-like"/>
    <property type="match status" value="1"/>
</dbReference>
<evidence type="ECO:0008006" key="4">
    <source>
        <dbReference type="Google" id="ProtNLM"/>
    </source>
</evidence>
<proteinExistence type="predicted"/>
<keyword evidence="1" id="KW-0853">WD repeat</keyword>
<reference evidence="2 3" key="1">
    <citation type="submission" date="2023-07" db="EMBL/GenBank/DDBJ databases">
        <title>Novel species of Thermanaerothrix with wide hydrolytic capabilities.</title>
        <authorList>
            <person name="Zayulina K.S."/>
            <person name="Podosokorskaya O.A."/>
            <person name="Elcheninov A.G."/>
        </authorList>
    </citation>
    <scope>NUCLEOTIDE SEQUENCE [LARGE SCALE GENOMIC DNA]</scope>
    <source>
        <strain evidence="2 3">4228-RoL</strain>
    </source>
</reference>
<dbReference type="Proteomes" id="UP001254165">
    <property type="component" value="Unassembled WGS sequence"/>
</dbReference>
<feature type="non-terminal residue" evidence="2">
    <location>
        <position position="1"/>
    </location>
</feature>
<evidence type="ECO:0000313" key="3">
    <source>
        <dbReference type="Proteomes" id="UP001254165"/>
    </source>
</evidence>
<dbReference type="Gene3D" id="2.130.10.10">
    <property type="entry name" value="YVTN repeat-like/Quinoprotein amine dehydrogenase"/>
    <property type="match status" value="1"/>
</dbReference>
<dbReference type="InterPro" id="IPR011047">
    <property type="entry name" value="Quinoprotein_ADH-like_sf"/>
</dbReference>
<keyword evidence="3" id="KW-1185">Reference proteome</keyword>